<proteinExistence type="predicted"/>
<accession>A0ABW4AFX2</accession>
<evidence type="ECO:0000313" key="2">
    <source>
        <dbReference type="Proteomes" id="UP001597183"/>
    </source>
</evidence>
<dbReference type="RefSeq" id="WP_317790619.1">
    <property type="nucleotide sequence ID" value="NZ_AP028461.1"/>
</dbReference>
<gene>
    <name evidence="1" type="ORF">ACFQ5G_28100</name>
</gene>
<dbReference type="Proteomes" id="UP001597183">
    <property type="component" value="Unassembled WGS sequence"/>
</dbReference>
<sequence>MPVSERGESLGVWDFGDEMPGALVIRTALAAAFADALDVGGPWRSKSTALAAFNGCKHFLRWFSESGRELSHLRDLTPAAWNAYLIATPASVVTARLSLVKTLLRRTGQLTPATLRAVDVRSKRHEAAVQQSLTKEQAKAVKRTLHRIVADAHRRILNSWQHLEDYRAGVFAEGTLDERLGRILAHVADHLDAPRSAATAHVTGEVQRVIGSRDSMRAMERLFLRGEEAAAVMSLFALHEGWNPGVIMGLTIRDVTRADDGEIDLPTYTVALDKPRRGRQRHMTNNLVETSSRTGAAVLRMTIEMTASTRDLLAARGAPSERLLIHLPMSLNGRGRRGDDTLLISPNPLRGSVTTKQMRALSAQVGLRDENGELVAFNLQMLRRTTVTQTGPQGHTEATNANVYRLKDKQVRAESQPVFEQGLREALAHAEATVLKTAARAATSDLDPETAQKIDDGVLDTPVGSCKDVEHSPLNKGQRCNASFLMCFSCSNAVVVPRQLPRIVYLHHRLDTLRRSLGDSPAWERWMPHWLRITDLLDRHFTDAERAAAFGKATPVDTTLIDAMLNKRYDI</sequence>
<keyword evidence="2" id="KW-1185">Reference proteome</keyword>
<evidence type="ECO:0008006" key="3">
    <source>
        <dbReference type="Google" id="ProtNLM"/>
    </source>
</evidence>
<organism evidence="1 2">
    <name type="scientific">Actinoplanes sichuanensis</name>
    <dbReference type="NCBI Taxonomy" id="512349"/>
    <lineage>
        <taxon>Bacteria</taxon>
        <taxon>Bacillati</taxon>
        <taxon>Actinomycetota</taxon>
        <taxon>Actinomycetes</taxon>
        <taxon>Micromonosporales</taxon>
        <taxon>Micromonosporaceae</taxon>
        <taxon>Actinoplanes</taxon>
    </lineage>
</organism>
<dbReference type="EMBL" id="JBHTMK010000038">
    <property type="protein sequence ID" value="MFD1369216.1"/>
    <property type="molecule type" value="Genomic_DNA"/>
</dbReference>
<evidence type="ECO:0000313" key="1">
    <source>
        <dbReference type="EMBL" id="MFD1369216.1"/>
    </source>
</evidence>
<protein>
    <recommendedName>
        <fullName evidence="3">Integrase</fullName>
    </recommendedName>
</protein>
<comment type="caution">
    <text evidence="1">The sequence shown here is derived from an EMBL/GenBank/DDBJ whole genome shotgun (WGS) entry which is preliminary data.</text>
</comment>
<name>A0ABW4AFX2_9ACTN</name>
<reference evidence="2" key="1">
    <citation type="journal article" date="2019" name="Int. J. Syst. Evol. Microbiol.">
        <title>The Global Catalogue of Microorganisms (GCM) 10K type strain sequencing project: providing services to taxonomists for standard genome sequencing and annotation.</title>
        <authorList>
            <consortium name="The Broad Institute Genomics Platform"/>
            <consortium name="The Broad Institute Genome Sequencing Center for Infectious Disease"/>
            <person name="Wu L."/>
            <person name="Ma J."/>
        </authorList>
    </citation>
    <scope>NUCLEOTIDE SEQUENCE [LARGE SCALE GENOMIC DNA]</scope>
    <source>
        <strain evidence="2">CCM 7526</strain>
    </source>
</reference>